<protein>
    <submittedName>
        <fullName evidence="2">TonB protein C-terminal</fullName>
    </submittedName>
</protein>
<name>A0A1G7KW92_9BACT</name>
<dbReference type="AlphaFoldDB" id="A0A1G7KW92"/>
<dbReference type="RefSeq" id="WP_083345283.1">
    <property type="nucleotide sequence ID" value="NZ_LT629690.1"/>
</dbReference>
<reference evidence="2 3" key="1">
    <citation type="submission" date="2016-10" db="EMBL/GenBank/DDBJ databases">
        <authorList>
            <person name="de Groot N.N."/>
        </authorList>
    </citation>
    <scope>NUCLEOTIDE SEQUENCE [LARGE SCALE GENOMIC DNA]</scope>
    <source>
        <strain evidence="2 3">GAS232</strain>
    </source>
</reference>
<dbReference type="OrthoDB" id="121297at2"/>
<keyword evidence="1" id="KW-0732">Signal</keyword>
<feature type="chain" id="PRO_5009241721" evidence="1">
    <location>
        <begin position="20"/>
        <end position="138"/>
    </location>
</feature>
<keyword evidence="3" id="KW-1185">Reference proteome</keyword>
<accession>A0A1G7KW92</accession>
<evidence type="ECO:0000313" key="2">
    <source>
        <dbReference type="EMBL" id="SDF41356.1"/>
    </source>
</evidence>
<organism evidence="2 3">
    <name type="scientific">Terriglobus roseus</name>
    <dbReference type="NCBI Taxonomy" id="392734"/>
    <lineage>
        <taxon>Bacteria</taxon>
        <taxon>Pseudomonadati</taxon>
        <taxon>Acidobacteriota</taxon>
        <taxon>Terriglobia</taxon>
        <taxon>Terriglobales</taxon>
        <taxon>Acidobacteriaceae</taxon>
        <taxon>Terriglobus</taxon>
    </lineage>
</organism>
<evidence type="ECO:0000313" key="3">
    <source>
        <dbReference type="Proteomes" id="UP000182427"/>
    </source>
</evidence>
<dbReference type="EMBL" id="LT629690">
    <property type="protein sequence ID" value="SDF41356.1"/>
    <property type="molecule type" value="Genomic_DNA"/>
</dbReference>
<sequence>MRSVLAAALLAIVPAVAPAQALHSGISHLVASVDAPAFAFQASAINAAKPRIFSGIVAPIRLTEVKLAGSLNTPHVSDVTVQYTVNEAGVPENVKVVTPIDAVTAAKVSDAVSKVRYKAGTLDGQPVAVPVTLHVALR</sequence>
<evidence type="ECO:0000256" key="1">
    <source>
        <dbReference type="SAM" id="SignalP"/>
    </source>
</evidence>
<dbReference type="Proteomes" id="UP000182427">
    <property type="component" value="Chromosome I"/>
</dbReference>
<gene>
    <name evidence="2" type="ORF">SAMN05444167_2331</name>
</gene>
<dbReference type="Gene3D" id="3.30.1150.10">
    <property type="match status" value="1"/>
</dbReference>
<dbReference type="SUPFAM" id="SSF74653">
    <property type="entry name" value="TolA/TonB C-terminal domain"/>
    <property type="match status" value="1"/>
</dbReference>
<proteinExistence type="predicted"/>
<feature type="signal peptide" evidence="1">
    <location>
        <begin position="1"/>
        <end position="19"/>
    </location>
</feature>